<keyword evidence="7" id="KW-0653">Protein transport</keyword>
<feature type="compositionally biased region" description="Polar residues" evidence="10">
    <location>
        <begin position="123"/>
        <end position="147"/>
    </location>
</feature>
<proteinExistence type="inferred from homology"/>
<dbReference type="InterPro" id="IPR051045">
    <property type="entry name" value="TonB-dependent_transducer"/>
</dbReference>
<feature type="compositionally biased region" description="Gly residues" evidence="10">
    <location>
        <begin position="148"/>
        <end position="178"/>
    </location>
</feature>
<evidence type="ECO:0000256" key="5">
    <source>
        <dbReference type="ARBA" id="ARBA00022519"/>
    </source>
</evidence>
<dbReference type="GO" id="GO:0098797">
    <property type="term" value="C:plasma membrane protein complex"/>
    <property type="evidence" value="ECO:0007669"/>
    <property type="project" value="TreeGrafter"/>
</dbReference>
<evidence type="ECO:0000256" key="1">
    <source>
        <dbReference type="ARBA" id="ARBA00004383"/>
    </source>
</evidence>
<evidence type="ECO:0000256" key="6">
    <source>
        <dbReference type="ARBA" id="ARBA00022692"/>
    </source>
</evidence>
<dbReference type="Pfam" id="PF03544">
    <property type="entry name" value="TonB_C"/>
    <property type="match status" value="1"/>
</dbReference>
<evidence type="ECO:0000256" key="8">
    <source>
        <dbReference type="ARBA" id="ARBA00022989"/>
    </source>
</evidence>
<dbReference type="InterPro" id="IPR006260">
    <property type="entry name" value="TonB/TolA_C"/>
</dbReference>
<name>A0AAW4U5K0_9FIRM</name>
<evidence type="ECO:0000256" key="7">
    <source>
        <dbReference type="ARBA" id="ARBA00022927"/>
    </source>
</evidence>
<feature type="domain" description="TonB C-terminal" evidence="12">
    <location>
        <begin position="192"/>
        <end position="283"/>
    </location>
</feature>
<organism evidence="13 14">
    <name type="scientific">Megamonas funiformis</name>
    <dbReference type="NCBI Taxonomy" id="437897"/>
    <lineage>
        <taxon>Bacteria</taxon>
        <taxon>Bacillati</taxon>
        <taxon>Bacillota</taxon>
        <taxon>Negativicutes</taxon>
        <taxon>Selenomonadales</taxon>
        <taxon>Selenomonadaceae</taxon>
        <taxon>Megamonas</taxon>
    </lineage>
</organism>
<dbReference type="PANTHER" id="PTHR33446:SF2">
    <property type="entry name" value="PROTEIN TONB"/>
    <property type="match status" value="1"/>
</dbReference>
<evidence type="ECO:0000256" key="10">
    <source>
        <dbReference type="SAM" id="MobiDB-lite"/>
    </source>
</evidence>
<evidence type="ECO:0000256" key="2">
    <source>
        <dbReference type="ARBA" id="ARBA00006555"/>
    </source>
</evidence>
<comment type="caution">
    <text evidence="13">The sequence shown here is derived from an EMBL/GenBank/DDBJ whole genome shotgun (WGS) entry which is preliminary data.</text>
</comment>
<dbReference type="RefSeq" id="WP_008537419.1">
    <property type="nucleotide sequence ID" value="NZ_CAUCOD010000102.1"/>
</dbReference>
<dbReference type="GO" id="GO:0031992">
    <property type="term" value="F:energy transducer activity"/>
    <property type="evidence" value="ECO:0007669"/>
    <property type="project" value="TreeGrafter"/>
</dbReference>
<feature type="region of interest" description="Disordered" evidence="10">
    <location>
        <begin position="119"/>
        <end position="206"/>
    </location>
</feature>
<keyword evidence="3" id="KW-0813">Transport</keyword>
<dbReference type="AlphaFoldDB" id="A0AAW4U5K0"/>
<evidence type="ECO:0000313" key="13">
    <source>
        <dbReference type="EMBL" id="MCB6828567.1"/>
    </source>
</evidence>
<dbReference type="GO" id="GO:0015031">
    <property type="term" value="P:protein transport"/>
    <property type="evidence" value="ECO:0007669"/>
    <property type="project" value="UniProtKB-KW"/>
</dbReference>
<gene>
    <name evidence="13" type="ORF">LIY65_07640</name>
</gene>
<dbReference type="EMBL" id="JAJCGD010000019">
    <property type="protein sequence ID" value="MCB6828567.1"/>
    <property type="molecule type" value="Genomic_DNA"/>
</dbReference>
<keyword evidence="9 11" id="KW-0472">Membrane</keyword>
<keyword evidence="5" id="KW-0997">Cell inner membrane</keyword>
<comment type="similarity">
    <text evidence="2">Belongs to the TonB family.</text>
</comment>
<keyword evidence="6 11" id="KW-0812">Transmembrane</keyword>
<comment type="subcellular location">
    <subcellularLocation>
        <location evidence="1">Cell inner membrane</location>
        <topology evidence="1">Single-pass membrane protein</topology>
        <orientation evidence="1">Periplasmic side</orientation>
    </subcellularLocation>
</comment>
<dbReference type="NCBIfam" id="TIGR01352">
    <property type="entry name" value="tonB_Cterm"/>
    <property type="match status" value="1"/>
</dbReference>
<dbReference type="Proteomes" id="UP001198190">
    <property type="component" value="Unassembled WGS sequence"/>
</dbReference>
<sequence>MDEQKRKKISIIGSFLFHIFIFLFISITGLLKFTTLPQYDEIVEITSVSGSGGGSASANITDSTYTPPLEPAPVEQAPITPDSILQHSDIATTNVTYEQIQELQEKVEKHEITTEEAVIAPPINNNVEHSNHHNGNNATINTNDDTGSGNGAGTDSGSSEGTGDGESSGSGSGSGVGDSDGNDDNDDNVYSNPAIPPRIIKSPTPKYPIKERNNKIEGVSIVRFLIGKDGSIESAEIISSSGSSALDEAALNTAYKWQFLPAKNTNGQDVRCYATQQFTFQLK</sequence>
<dbReference type="PANTHER" id="PTHR33446">
    <property type="entry name" value="PROTEIN TONB-RELATED"/>
    <property type="match status" value="1"/>
</dbReference>
<dbReference type="GeneID" id="62779050"/>
<dbReference type="InterPro" id="IPR037682">
    <property type="entry name" value="TonB_C"/>
</dbReference>
<dbReference type="PROSITE" id="PS52015">
    <property type="entry name" value="TONB_CTD"/>
    <property type="match status" value="1"/>
</dbReference>
<dbReference type="Gene3D" id="3.30.1150.10">
    <property type="match status" value="1"/>
</dbReference>
<evidence type="ECO:0000313" key="14">
    <source>
        <dbReference type="Proteomes" id="UP001198190"/>
    </source>
</evidence>
<evidence type="ECO:0000256" key="3">
    <source>
        <dbReference type="ARBA" id="ARBA00022448"/>
    </source>
</evidence>
<feature type="transmembrane region" description="Helical" evidence="11">
    <location>
        <begin position="12"/>
        <end position="31"/>
    </location>
</feature>
<reference evidence="13" key="1">
    <citation type="submission" date="2021-10" db="EMBL/GenBank/DDBJ databases">
        <title>Collection of gut derived symbiotic bacterial strains cultured from healthy donors.</title>
        <authorList>
            <person name="Lin H."/>
            <person name="Littmann E."/>
            <person name="Claire K."/>
            <person name="Pamer E."/>
        </authorList>
    </citation>
    <scope>NUCLEOTIDE SEQUENCE</scope>
    <source>
        <strain evidence="13">MSK.7.16</strain>
    </source>
</reference>
<keyword evidence="4" id="KW-1003">Cell membrane</keyword>
<accession>A0AAW4U5K0</accession>
<evidence type="ECO:0000256" key="9">
    <source>
        <dbReference type="ARBA" id="ARBA00023136"/>
    </source>
</evidence>
<dbReference type="SUPFAM" id="SSF74653">
    <property type="entry name" value="TolA/TonB C-terminal domain"/>
    <property type="match status" value="1"/>
</dbReference>
<keyword evidence="8 11" id="KW-1133">Transmembrane helix</keyword>
<dbReference type="GO" id="GO:0055085">
    <property type="term" value="P:transmembrane transport"/>
    <property type="evidence" value="ECO:0007669"/>
    <property type="project" value="InterPro"/>
</dbReference>
<protein>
    <submittedName>
        <fullName evidence="13">Energy transducer TonB</fullName>
    </submittedName>
</protein>
<evidence type="ECO:0000256" key="4">
    <source>
        <dbReference type="ARBA" id="ARBA00022475"/>
    </source>
</evidence>
<evidence type="ECO:0000256" key="11">
    <source>
        <dbReference type="SAM" id="Phobius"/>
    </source>
</evidence>
<evidence type="ECO:0000259" key="12">
    <source>
        <dbReference type="PROSITE" id="PS52015"/>
    </source>
</evidence>